<accession>A0AAD8QXP9</accession>
<gene>
    <name evidence="2" type="ORF">QYE76_032716</name>
</gene>
<dbReference type="Pfam" id="PF14223">
    <property type="entry name" value="Retrotran_gag_2"/>
    <property type="match status" value="1"/>
</dbReference>
<evidence type="ECO:0008006" key="4">
    <source>
        <dbReference type="Google" id="ProtNLM"/>
    </source>
</evidence>
<evidence type="ECO:0000313" key="2">
    <source>
        <dbReference type="EMBL" id="KAK1609043.1"/>
    </source>
</evidence>
<name>A0AAD8QXP9_LOLMU</name>
<dbReference type="PANTHER" id="PTHR47481">
    <property type="match status" value="1"/>
</dbReference>
<comment type="caution">
    <text evidence="2">The sequence shown here is derived from an EMBL/GenBank/DDBJ whole genome shotgun (WGS) entry which is preliminary data.</text>
</comment>
<sequence length="532" mass="57893">MAPNTTGSLSTTASSFLSSGSDSGSAGLSSSGKATMASRIPTTPIVINNAITIRLTAENYLYWRTQIVPILRSNLIYGFVDGTLPCPDAEIANTVAKEPATVPNPLYGAWHQQDQAILSAIVSSLTEGVIGMVMLAATSQEAWETLEVSYATQSTSRVMQLRTALSKCKKLDKSANAYFSEVKALADTMASVGQPLRPEEFNSYLLGGLDSDYDALADRIGARPINDPMPMRDVYAQMLNAEQRAENRRAELRVDVHHAANYSSRQGPGGSRAAPPPAGRTGPPPPVRQQALAPAPANGNRPQCQICGKLGHVASCCFKRFQANFLGIGNDGRNMDRQISVFKPPTGGAYAAATNNGPTSSYPIDPSWYADTGATDHITNNLNKLTMREQYHGKDNVQTANGSVTKNLLSVKKIAYDNNVYFEFHPCRVPRRWPVFANPCRQLLLAQCGRLQPVYAVAWSGCSLLDAHPYWAICFGLPIYCFIDHRCLFDACRSSRASSCCPSSWSYYQASTWCSSAQTTHRWDDCLGSYSH</sequence>
<evidence type="ECO:0000256" key="1">
    <source>
        <dbReference type="SAM" id="MobiDB-lite"/>
    </source>
</evidence>
<dbReference type="AlphaFoldDB" id="A0AAD8QXP9"/>
<reference evidence="2" key="1">
    <citation type="submission" date="2023-07" db="EMBL/GenBank/DDBJ databases">
        <title>A chromosome-level genome assembly of Lolium multiflorum.</title>
        <authorList>
            <person name="Chen Y."/>
            <person name="Copetti D."/>
            <person name="Kolliker R."/>
            <person name="Studer B."/>
        </authorList>
    </citation>
    <scope>NUCLEOTIDE SEQUENCE</scope>
    <source>
        <strain evidence="2">02402/16</strain>
        <tissue evidence="2">Leaf</tissue>
    </source>
</reference>
<organism evidence="2 3">
    <name type="scientific">Lolium multiflorum</name>
    <name type="common">Italian ryegrass</name>
    <name type="synonym">Lolium perenne subsp. multiflorum</name>
    <dbReference type="NCBI Taxonomy" id="4521"/>
    <lineage>
        <taxon>Eukaryota</taxon>
        <taxon>Viridiplantae</taxon>
        <taxon>Streptophyta</taxon>
        <taxon>Embryophyta</taxon>
        <taxon>Tracheophyta</taxon>
        <taxon>Spermatophyta</taxon>
        <taxon>Magnoliopsida</taxon>
        <taxon>Liliopsida</taxon>
        <taxon>Poales</taxon>
        <taxon>Poaceae</taxon>
        <taxon>BOP clade</taxon>
        <taxon>Pooideae</taxon>
        <taxon>Poodae</taxon>
        <taxon>Poeae</taxon>
        <taxon>Poeae Chloroplast Group 2 (Poeae type)</taxon>
        <taxon>Loliodinae</taxon>
        <taxon>Loliinae</taxon>
        <taxon>Lolium</taxon>
    </lineage>
</organism>
<dbReference type="Proteomes" id="UP001231189">
    <property type="component" value="Unassembled WGS sequence"/>
</dbReference>
<feature type="region of interest" description="Disordered" evidence="1">
    <location>
        <begin position="259"/>
        <end position="300"/>
    </location>
</feature>
<proteinExistence type="predicted"/>
<keyword evidence="3" id="KW-1185">Reference proteome</keyword>
<feature type="region of interest" description="Disordered" evidence="1">
    <location>
        <begin position="1"/>
        <end position="25"/>
    </location>
</feature>
<evidence type="ECO:0000313" key="3">
    <source>
        <dbReference type="Proteomes" id="UP001231189"/>
    </source>
</evidence>
<protein>
    <recommendedName>
        <fullName evidence="4">Retrotransposon Copia-like N-terminal domain-containing protein</fullName>
    </recommendedName>
</protein>
<feature type="compositionally biased region" description="Pro residues" evidence="1">
    <location>
        <begin position="274"/>
        <end position="287"/>
    </location>
</feature>
<dbReference type="EMBL" id="JAUUTY010000007">
    <property type="protein sequence ID" value="KAK1609043.1"/>
    <property type="molecule type" value="Genomic_DNA"/>
</dbReference>
<dbReference type="PANTHER" id="PTHR47481:SF31">
    <property type="entry name" value="OS01G0873500 PROTEIN"/>
    <property type="match status" value="1"/>
</dbReference>